<keyword evidence="5" id="KW-1185">Reference proteome</keyword>
<evidence type="ECO:0000256" key="2">
    <source>
        <dbReference type="SAM" id="Phobius"/>
    </source>
</evidence>
<evidence type="ECO:0000313" key="4">
    <source>
        <dbReference type="EMBL" id="OCB89298.1"/>
    </source>
</evidence>
<feature type="transmembrane region" description="Helical" evidence="2">
    <location>
        <begin position="97"/>
        <end position="116"/>
    </location>
</feature>
<feature type="transmembrane region" description="Helical" evidence="2">
    <location>
        <begin position="20"/>
        <end position="43"/>
    </location>
</feature>
<dbReference type="AlphaFoldDB" id="A0A9Q5N9U5"/>
<keyword evidence="2" id="KW-0472">Membrane</keyword>
<organism evidence="4 5">
    <name type="scientific">Sanghuangporus baumii</name>
    <name type="common">Phellinus baumii</name>
    <dbReference type="NCBI Taxonomy" id="108892"/>
    <lineage>
        <taxon>Eukaryota</taxon>
        <taxon>Fungi</taxon>
        <taxon>Dikarya</taxon>
        <taxon>Basidiomycota</taxon>
        <taxon>Agaricomycotina</taxon>
        <taxon>Agaricomycetes</taxon>
        <taxon>Hymenochaetales</taxon>
        <taxon>Hymenochaetaceae</taxon>
        <taxon>Sanghuangporus</taxon>
    </lineage>
</organism>
<evidence type="ECO:0000259" key="3">
    <source>
        <dbReference type="Pfam" id="PF20152"/>
    </source>
</evidence>
<feature type="transmembrane region" description="Helical" evidence="2">
    <location>
        <begin position="128"/>
        <end position="148"/>
    </location>
</feature>
<dbReference type="EMBL" id="LNZH02000158">
    <property type="protein sequence ID" value="OCB89298.1"/>
    <property type="molecule type" value="Genomic_DNA"/>
</dbReference>
<dbReference type="Proteomes" id="UP000757232">
    <property type="component" value="Unassembled WGS sequence"/>
</dbReference>
<dbReference type="InterPro" id="IPR045339">
    <property type="entry name" value="DUF6534"/>
</dbReference>
<accession>A0A9Q5N9U5</accession>
<feature type="domain" description="DUF6534" evidence="3">
    <location>
        <begin position="179"/>
        <end position="290"/>
    </location>
</feature>
<sequence length="346" mass="38174">MSTSPDISSVQAALEQTLGYQLIGAFISLAVYGITLLQTYLYFSKFHKNDSKGLQALVVLLWILDTICSILVAHALYVVLVKGWGDVSVLTKAPVTFVLENGFTVLLTWIVQLFLAHRIWLVSTRRDYITPILVIIISAGAFGAGLALTSKIFMEDMTVVAIETDRFINVTCIIDQGLAAAADVLITLGLCFHLRKSKDNESGLKRTNNVINSLMIYFINRGALTSIFQVLALGTYTGLSSQQNWMIWHLILSKGKYFRVFSRTPSSAHAYTLEYSAYVNSLLAILNARTYFQRKLNGHNTTVTVSGIRFDNSISTSGVSADMESQDVRNSDKFPIAGDGESKKQG</sequence>
<gene>
    <name evidence="4" type="ORF">A7U60_g3497</name>
</gene>
<keyword evidence="2" id="KW-1133">Transmembrane helix</keyword>
<evidence type="ECO:0000256" key="1">
    <source>
        <dbReference type="SAM" id="MobiDB-lite"/>
    </source>
</evidence>
<name>A0A9Q5N9U5_SANBA</name>
<dbReference type="Pfam" id="PF20152">
    <property type="entry name" value="DUF6534"/>
    <property type="match status" value="1"/>
</dbReference>
<dbReference type="PANTHER" id="PTHR40465">
    <property type="entry name" value="CHROMOSOME 1, WHOLE GENOME SHOTGUN SEQUENCE"/>
    <property type="match status" value="1"/>
</dbReference>
<protein>
    <recommendedName>
        <fullName evidence="3">DUF6534 domain-containing protein</fullName>
    </recommendedName>
</protein>
<proteinExistence type="predicted"/>
<evidence type="ECO:0000313" key="5">
    <source>
        <dbReference type="Proteomes" id="UP000757232"/>
    </source>
</evidence>
<reference evidence="4" key="1">
    <citation type="submission" date="2016-06" db="EMBL/GenBank/DDBJ databases">
        <title>Draft Genome sequence of the fungus Inonotus baumii.</title>
        <authorList>
            <person name="Zhu H."/>
            <person name="Lin W."/>
        </authorList>
    </citation>
    <scope>NUCLEOTIDE SEQUENCE</scope>
    <source>
        <strain evidence="4">821</strain>
    </source>
</reference>
<keyword evidence="2" id="KW-0812">Transmembrane</keyword>
<dbReference type="OrthoDB" id="2755157at2759"/>
<feature type="region of interest" description="Disordered" evidence="1">
    <location>
        <begin position="321"/>
        <end position="346"/>
    </location>
</feature>
<feature type="transmembrane region" description="Helical" evidence="2">
    <location>
        <begin position="55"/>
        <end position="77"/>
    </location>
</feature>
<dbReference type="PANTHER" id="PTHR40465:SF1">
    <property type="entry name" value="DUF6534 DOMAIN-CONTAINING PROTEIN"/>
    <property type="match status" value="1"/>
</dbReference>
<comment type="caution">
    <text evidence="4">The sequence shown here is derived from an EMBL/GenBank/DDBJ whole genome shotgun (WGS) entry which is preliminary data.</text>
</comment>